<accession>A0A919EEV2</accession>
<dbReference type="GO" id="GO:0016987">
    <property type="term" value="F:sigma factor activity"/>
    <property type="evidence" value="ECO:0007669"/>
    <property type="project" value="UniProtKB-KW"/>
</dbReference>
<evidence type="ECO:0000256" key="2">
    <source>
        <dbReference type="ARBA" id="ARBA00023082"/>
    </source>
</evidence>
<dbReference type="InterPro" id="IPR013324">
    <property type="entry name" value="RNA_pol_sigma_r3/r4-like"/>
</dbReference>
<evidence type="ECO:0000313" key="8">
    <source>
        <dbReference type="Proteomes" id="UP000638313"/>
    </source>
</evidence>
<keyword evidence="8" id="KW-1185">Reference proteome</keyword>
<dbReference type="Proteomes" id="UP000638313">
    <property type="component" value="Unassembled WGS sequence"/>
</dbReference>
<keyword evidence="4" id="KW-0804">Transcription</keyword>
<evidence type="ECO:0000313" key="7">
    <source>
        <dbReference type="EMBL" id="GHF59935.1"/>
    </source>
</evidence>
<dbReference type="NCBIfam" id="TIGR02980">
    <property type="entry name" value="SigBFG"/>
    <property type="match status" value="1"/>
</dbReference>
<dbReference type="GO" id="GO:0006352">
    <property type="term" value="P:DNA-templated transcription initiation"/>
    <property type="evidence" value="ECO:0007669"/>
    <property type="project" value="InterPro"/>
</dbReference>
<evidence type="ECO:0000256" key="4">
    <source>
        <dbReference type="ARBA" id="ARBA00023163"/>
    </source>
</evidence>
<feature type="region of interest" description="Disordered" evidence="5">
    <location>
        <begin position="199"/>
        <end position="218"/>
    </location>
</feature>
<reference evidence="7" key="1">
    <citation type="journal article" date="2014" name="Int. J. Syst. Evol. Microbiol.">
        <title>Complete genome sequence of Corynebacterium casei LMG S-19264T (=DSM 44701T), isolated from a smear-ripened cheese.</title>
        <authorList>
            <consortium name="US DOE Joint Genome Institute (JGI-PGF)"/>
            <person name="Walter F."/>
            <person name="Albersmeier A."/>
            <person name="Kalinowski J."/>
            <person name="Ruckert C."/>
        </authorList>
    </citation>
    <scope>NUCLEOTIDE SEQUENCE</scope>
    <source>
        <strain evidence="7">JCM 4059</strain>
    </source>
</reference>
<dbReference type="GO" id="GO:0003677">
    <property type="term" value="F:DNA binding"/>
    <property type="evidence" value="ECO:0007669"/>
    <property type="project" value="UniProtKB-KW"/>
</dbReference>
<dbReference type="PANTHER" id="PTHR30385">
    <property type="entry name" value="SIGMA FACTOR F FLAGELLAR"/>
    <property type="match status" value="1"/>
</dbReference>
<gene>
    <name evidence="7" type="ORF">GCM10010218_46870</name>
</gene>
<evidence type="ECO:0000259" key="6">
    <source>
        <dbReference type="PROSITE" id="PS00715"/>
    </source>
</evidence>
<organism evidence="7 8">
    <name type="scientific">Streptomyces mashuensis</name>
    <dbReference type="NCBI Taxonomy" id="33904"/>
    <lineage>
        <taxon>Bacteria</taxon>
        <taxon>Bacillati</taxon>
        <taxon>Actinomycetota</taxon>
        <taxon>Actinomycetes</taxon>
        <taxon>Kitasatosporales</taxon>
        <taxon>Streptomycetaceae</taxon>
        <taxon>Streptomyces</taxon>
    </lineage>
</organism>
<dbReference type="RefSeq" id="WP_190131627.1">
    <property type="nucleotide sequence ID" value="NZ_BNBD01000010.1"/>
</dbReference>
<evidence type="ECO:0000256" key="5">
    <source>
        <dbReference type="SAM" id="MobiDB-lite"/>
    </source>
</evidence>
<dbReference type="Pfam" id="PF04545">
    <property type="entry name" value="Sigma70_r4"/>
    <property type="match status" value="1"/>
</dbReference>
<dbReference type="InterPro" id="IPR036388">
    <property type="entry name" value="WH-like_DNA-bd_sf"/>
</dbReference>
<keyword evidence="1" id="KW-0805">Transcription regulation</keyword>
<dbReference type="Gene3D" id="1.10.10.10">
    <property type="entry name" value="Winged helix-like DNA-binding domain superfamily/Winged helix DNA-binding domain"/>
    <property type="match status" value="2"/>
</dbReference>
<dbReference type="SUPFAM" id="SSF88659">
    <property type="entry name" value="Sigma3 and sigma4 domains of RNA polymerase sigma factors"/>
    <property type="match status" value="2"/>
</dbReference>
<proteinExistence type="predicted"/>
<dbReference type="PROSITE" id="PS00715">
    <property type="entry name" value="SIGMA70_1"/>
    <property type="match status" value="1"/>
</dbReference>
<protein>
    <submittedName>
        <fullName evidence="7">RNA polymerase sigma factor</fullName>
    </submittedName>
</protein>
<feature type="domain" description="RNA polymerase sigma-70" evidence="6">
    <location>
        <begin position="96"/>
        <end position="109"/>
    </location>
</feature>
<name>A0A919EEV2_9ACTN</name>
<dbReference type="Pfam" id="PF04539">
    <property type="entry name" value="Sigma70_r3"/>
    <property type="match status" value="1"/>
</dbReference>
<comment type="caution">
    <text evidence="7">The sequence shown here is derived from an EMBL/GenBank/DDBJ whole genome shotgun (WGS) entry which is preliminary data.</text>
</comment>
<keyword evidence="3" id="KW-0238">DNA-binding</keyword>
<evidence type="ECO:0000256" key="3">
    <source>
        <dbReference type="ARBA" id="ARBA00023125"/>
    </source>
</evidence>
<dbReference type="NCBIfam" id="TIGR02937">
    <property type="entry name" value="sigma70-ECF"/>
    <property type="match status" value="1"/>
</dbReference>
<dbReference type="EMBL" id="BNBD01000010">
    <property type="protein sequence ID" value="GHF59935.1"/>
    <property type="molecule type" value="Genomic_DNA"/>
</dbReference>
<dbReference type="InterPro" id="IPR014284">
    <property type="entry name" value="RNA_pol_sigma-70_dom"/>
</dbReference>
<dbReference type="InterPro" id="IPR013325">
    <property type="entry name" value="RNA_pol_sigma_r2"/>
</dbReference>
<dbReference type="InterPro" id="IPR000943">
    <property type="entry name" value="RNA_pol_sigma70"/>
</dbReference>
<dbReference type="CDD" id="cd06171">
    <property type="entry name" value="Sigma70_r4"/>
    <property type="match status" value="1"/>
</dbReference>
<dbReference type="InterPro" id="IPR014322">
    <property type="entry name" value="RNA_pol_sigma-B/F/G"/>
</dbReference>
<dbReference type="Gene3D" id="1.20.120.1810">
    <property type="match status" value="1"/>
</dbReference>
<dbReference type="InterPro" id="IPR007630">
    <property type="entry name" value="RNA_pol_sigma70_r4"/>
</dbReference>
<sequence>MTTSSAALPAATAGRTATEEETGESLVRELPHVEDAGSVDPQDARSLTKIFLDRLGALEEGTHEYQYVRNTLIEMNLSLVRFVAGRFRARSEQMEDIVQVGTIGLIKAIDRFDLTREVEFTTFAIPYVTGEIKRFFRDTSWAVHVPRRLQELRVELARATDELSGHLGRSPSVRELAEVMDLSEEEIIEAQIASNGYRANSLDAPADESDRRSAGTRSWAERVGTVDDNLEKVENLHVLAEVLPGLDERTRRILRMRFGQEMTQAQIGAELGISQMHVSRLLARTLARLREHLLAER</sequence>
<dbReference type="InterPro" id="IPR007627">
    <property type="entry name" value="RNA_pol_sigma70_r2"/>
</dbReference>
<dbReference type="Pfam" id="PF04542">
    <property type="entry name" value="Sigma70_r2"/>
    <property type="match status" value="1"/>
</dbReference>
<dbReference type="PRINTS" id="PR00046">
    <property type="entry name" value="SIGMA70FCT"/>
</dbReference>
<keyword evidence="2" id="KW-0731">Sigma factor</keyword>
<feature type="region of interest" description="Disordered" evidence="5">
    <location>
        <begin position="1"/>
        <end position="25"/>
    </location>
</feature>
<feature type="compositionally biased region" description="Low complexity" evidence="5">
    <location>
        <begin position="1"/>
        <end position="16"/>
    </location>
</feature>
<dbReference type="PANTHER" id="PTHR30385:SF4">
    <property type="entry name" value="RNA POLYMERASE SIGMA-E FACTOR"/>
    <property type="match status" value="1"/>
</dbReference>
<dbReference type="SUPFAM" id="SSF88946">
    <property type="entry name" value="Sigma2 domain of RNA polymerase sigma factors"/>
    <property type="match status" value="1"/>
</dbReference>
<evidence type="ECO:0000256" key="1">
    <source>
        <dbReference type="ARBA" id="ARBA00023015"/>
    </source>
</evidence>
<dbReference type="AlphaFoldDB" id="A0A919EEV2"/>
<dbReference type="InterPro" id="IPR007624">
    <property type="entry name" value="RNA_pol_sigma70_r3"/>
</dbReference>
<reference evidence="7" key="2">
    <citation type="submission" date="2020-09" db="EMBL/GenBank/DDBJ databases">
        <authorList>
            <person name="Sun Q."/>
            <person name="Ohkuma M."/>
        </authorList>
    </citation>
    <scope>NUCLEOTIDE SEQUENCE</scope>
    <source>
        <strain evidence="7">JCM 4059</strain>
    </source>
</reference>